<feature type="transmembrane region" description="Helical" evidence="3">
    <location>
        <begin position="220"/>
        <end position="242"/>
    </location>
</feature>
<feature type="region of interest" description="Disordered" evidence="2">
    <location>
        <begin position="295"/>
        <end position="319"/>
    </location>
</feature>
<protein>
    <recommendedName>
        <fullName evidence="6">Hydrolytic protein</fullName>
    </recommendedName>
</protein>
<accession>A0A5Q0H8V5</accession>
<evidence type="ECO:0008006" key="6">
    <source>
        <dbReference type="Google" id="ProtNLM"/>
    </source>
</evidence>
<keyword evidence="3" id="KW-1133">Transmembrane helix</keyword>
<keyword evidence="5" id="KW-1185">Reference proteome</keyword>
<proteinExistence type="predicted"/>
<dbReference type="AlphaFoldDB" id="A0A5Q0H8V5"/>
<keyword evidence="3" id="KW-0472">Membrane</keyword>
<evidence type="ECO:0000313" key="4">
    <source>
        <dbReference type="EMBL" id="QFZ22270.1"/>
    </source>
</evidence>
<sequence>MGATATLSTTGLAVAPGEDVTCTVVVRNTGDLVDEFTVDVVGDAAGWATAEPAVVNLVPQGSASVVVRFAPPRAAEVAAGPVPFGIRVTSREDPYGSVVEEGSVEVGEFTGVSAELVPAKVEAGSRGKFEVAIDNVGNAPVAVRLHPADPDGELEFRLDRTDLVLTPGTAAFVRLVAKPRDTFLRGPSQPRPFRVEVVPSSGPSLTATGTLVQRQLLPKWLLPALAALLALAVALVALWFTVLRPAVKSAARDAAAEQASEVKAVAEQAQAGAQQAQGAAEQAKTNSEAAMREVGLDPSASPGSPPTSRRPDPAAEQGEPTDFRVAADADVTANRDQFADFTADLPADKALLVTDIVLQNPRGDTGTVRVLREAADGTRGVLLEVGLANFRDLDRHYVEPLRFRKGEKVVVQVSCQNPDSAVNCTPSVSFSGRAVDAP</sequence>
<dbReference type="KEGG" id="ssyi:EKG83_36960"/>
<evidence type="ECO:0000256" key="1">
    <source>
        <dbReference type="SAM" id="Coils"/>
    </source>
</evidence>
<feature type="coiled-coil region" evidence="1">
    <location>
        <begin position="266"/>
        <end position="293"/>
    </location>
</feature>
<dbReference type="OrthoDB" id="3444343at2"/>
<reference evidence="5" key="1">
    <citation type="journal article" date="2021" name="Curr. Microbiol.">
        <title>Complete genome of nocamycin-producing strain Saccharothrix syringae NRRL B-16468 reveals the biosynthetic potential for secondary metabolites.</title>
        <authorList>
            <person name="Mo X."/>
            <person name="Yang S."/>
        </authorList>
    </citation>
    <scope>NUCLEOTIDE SEQUENCE [LARGE SCALE GENOMIC DNA]</scope>
    <source>
        <strain evidence="5">ATCC 51364 / DSM 43886 / JCM 6844 / KCTC 9398 / NBRC 14523 / NRRL B-16468 / INA 2240</strain>
    </source>
</reference>
<gene>
    <name evidence="4" type="ORF">EKG83_36960</name>
</gene>
<dbReference type="RefSeq" id="WP_033427988.1">
    <property type="nucleotide sequence ID" value="NZ_CP034550.1"/>
</dbReference>
<dbReference type="EMBL" id="CP034550">
    <property type="protein sequence ID" value="QFZ22270.1"/>
    <property type="molecule type" value="Genomic_DNA"/>
</dbReference>
<keyword evidence="1" id="KW-0175">Coiled coil</keyword>
<dbReference type="Proteomes" id="UP000325787">
    <property type="component" value="Chromosome"/>
</dbReference>
<organism evidence="4 5">
    <name type="scientific">Saccharothrix syringae</name>
    <name type="common">Nocardiopsis syringae</name>
    <dbReference type="NCBI Taxonomy" id="103733"/>
    <lineage>
        <taxon>Bacteria</taxon>
        <taxon>Bacillati</taxon>
        <taxon>Actinomycetota</taxon>
        <taxon>Actinomycetes</taxon>
        <taxon>Pseudonocardiales</taxon>
        <taxon>Pseudonocardiaceae</taxon>
        <taxon>Saccharothrix</taxon>
    </lineage>
</organism>
<keyword evidence="3" id="KW-0812">Transmembrane</keyword>
<evidence type="ECO:0000256" key="3">
    <source>
        <dbReference type="SAM" id="Phobius"/>
    </source>
</evidence>
<evidence type="ECO:0000313" key="5">
    <source>
        <dbReference type="Proteomes" id="UP000325787"/>
    </source>
</evidence>
<evidence type="ECO:0000256" key="2">
    <source>
        <dbReference type="SAM" id="MobiDB-lite"/>
    </source>
</evidence>
<name>A0A5Q0H8V5_SACSY</name>